<dbReference type="AlphaFoldDB" id="A0A6J4NM95"/>
<dbReference type="EMBL" id="CADCUQ010000281">
    <property type="protein sequence ID" value="CAA9391599.1"/>
    <property type="molecule type" value="Genomic_DNA"/>
</dbReference>
<gene>
    <name evidence="2" type="ORF">AVDCRST_MAG64-1223</name>
</gene>
<organism evidence="2">
    <name type="scientific">uncultured Phycisphaerae bacterium</name>
    <dbReference type="NCBI Taxonomy" id="904963"/>
    <lineage>
        <taxon>Bacteria</taxon>
        <taxon>Pseudomonadati</taxon>
        <taxon>Planctomycetota</taxon>
        <taxon>Phycisphaerae</taxon>
        <taxon>environmental samples</taxon>
    </lineage>
</organism>
<name>A0A6J4NM95_9BACT</name>
<proteinExistence type="predicted"/>
<protein>
    <submittedName>
        <fullName evidence="2">Uncharacterized protein</fullName>
    </submittedName>
</protein>
<evidence type="ECO:0000313" key="2">
    <source>
        <dbReference type="EMBL" id="CAA9391599.1"/>
    </source>
</evidence>
<evidence type="ECO:0000256" key="1">
    <source>
        <dbReference type="SAM" id="MobiDB-lite"/>
    </source>
</evidence>
<accession>A0A6J4NM95</accession>
<sequence length="49" mass="5411">MVRGADPTNGAFVRTRRLAAGQRPARPSRTGSLLLPLRRTARRRGRAGR</sequence>
<reference evidence="2" key="1">
    <citation type="submission" date="2020-02" db="EMBL/GenBank/DDBJ databases">
        <authorList>
            <person name="Meier V. D."/>
        </authorList>
    </citation>
    <scope>NUCLEOTIDE SEQUENCE</scope>
    <source>
        <strain evidence="2">AVDCRST_MAG64</strain>
    </source>
</reference>
<feature type="region of interest" description="Disordered" evidence="1">
    <location>
        <begin position="1"/>
        <end position="33"/>
    </location>
</feature>